<dbReference type="OrthoDB" id="1669200at2"/>
<dbReference type="STRING" id="999415.HMPREF9943_00500"/>
<dbReference type="BioCyc" id="ECAT999415-HMP:GTTI-517-MONOMER"/>
<keyword evidence="2" id="KW-1185">Reference proteome</keyword>
<name>M2PNG5_9FIRM</name>
<protein>
    <recommendedName>
        <fullName evidence="3">HPt domain-containing protein</fullName>
    </recommendedName>
</protein>
<dbReference type="SUPFAM" id="SSF47226">
    <property type="entry name" value="Histidine-containing phosphotransfer domain, HPT domain"/>
    <property type="match status" value="1"/>
</dbReference>
<reference evidence="1 2" key="1">
    <citation type="submission" date="2013-02" db="EMBL/GenBank/DDBJ databases">
        <title>The Genome Sequence of Lactobacillus catenaformis F0143.</title>
        <authorList>
            <consortium name="The Broad Institute Genome Sequencing Platform"/>
            <person name="Earl A."/>
            <person name="Ward D."/>
            <person name="Feldgarden M."/>
            <person name="Gevers D."/>
            <person name="Izard J."/>
            <person name="Blanton J.M."/>
            <person name="Mathney J."/>
            <person name="Dewhirst F.E."/>
            <person name="Young S.K."/>
            <person name="Zeng Q."/>
            <person name="Gargeya S."/>
            <person name="Fitzgerald M."/>
            <person name="Haas B."/>
            <person name="Abouelleil A."/>
            <person name="Alvarado L."/>
            <person name="Arachchi H.M."/>
            <person name="Berlin A."/>
            <person name="Chapman S.B."/>
            <person name="Gearin G."/>
            <person name="Goldberg J."/>
            <person name="Griggs A."/>
            <person name="Gujja S."/>
            <person name="Hansen M."/>
            <person name="Heiman D."/>
            <person name="Howarth C."/>
            <person name="Larimer J."/>
            <person name="Lui A."/>
            <person name="MacDonald P.J.P."/>
            <person name="McCowen C."/>
            <person name="Montmayeur A."/>
            <person name="Murphy C."/>
            <person name="Neiman D."/>
            <person name="Pearson M."/>
            <person name="Priest M."/>
            <person name="Roberts A."/>
            <person name="Saif S."/>
            <person name="Shea T."/>
            <person name="Sisk P."/>
            <person name="Stolte C."/>
            <person name="Sykes S."/>
            <person name="Wortman J."/>
            <person name="Nusbaum C."/>
            <person name="Birren B."/>
        </authorList>
    </citation>
    <scope>NUCLEOTIDE SEQUENCE [LARGE SCALE GENOMIC DNA]</scope>
    <source>
        <strain evidence="1 2">OT 569</strain>
    </source>
</reference>
<organism evidence="1 2">
    <name type="scientific">Eggerthia catenaformis OT 569 = DSM 20559</name>
    <dbReference type="NCBI Taxonomy" id="999415"/>
    <lineage>
        <taxon>Bacteria</taxon>
        <taxon>Bacillati</taxon>
        <taxon>Bacillota</taxon>
        <taxon>Erysipelotrichia</taxon>
        <taxon>Erysipelotrichales</taxon>
        <taxon>Coprobacillaceae</taxon>
        <taxon>Eggerthia</taxon>
    </lineage>
</organism>
<evidence type="ECO:0008006" key="3">
    <source>
        <dbReference type="Google" id="ProtNLM"/>
    </source>
</evidence>
<dbReference type="InterPro" id="IPR036641">
    <property type="entry name" value="HPT_dom_sf"/>
</dbReference>
<dbReference type="Gene3D" id="1.20.120.160">
    <property type="entry name" value="HPT domain"/>
    <property type="match status" value="1"/>
</dbReference>
<sequence>MNKYEQHGINYQEAMNRFFQDEDLYVSFLKKFPNDPSYNELIHALNKHDFVHAFEAAHKLKGVTGNLSLKTLYSNVCILVEELRCQNNTDYDRLMKPITSSYLKIIDFIHTL</sequence>
<dbReference type="EMBL" id="AGEJ01000010">
    <property type="protein sequence ID" value="EMD17129.1"/>
    <property type="molecule type" value="Genomic_DNA"/>
</dbReference>
<gene>
    <name evidence="1" type="ORF">HMPREF9943_00500</name>
</gene>
<dbReference type="AlphaFoldDB" id="M2PNG5"/>
<evidence type="ECO:0000313" key="1">
    <source>
        <dbReference type="EMBL" id="EMD17129.1"/>
    </source>
</evidence>
<comment type="caution">
    <text evidence="1">The sequence shown here is derived from an EMBL/GenBank/DDBJ whole genome shotgun (WGS) entry which is preliminary data.</text>
</comment>
<dbReference type="eggNOG" id="COG2198">
    <property type="taxonomic scope" value="Bacteria"/>
</dbReference>
<accession>M2PNG5</accession>
<dbReference type="RefSeq" id="WP_004801701.1">
    <property type="nucleotide sequence ID" value="NZ_AUGJ01000003.1"/>
</dbReference>
<evidence type="ECO:0000313" key="2">
    <source>
        <dbReference type="Proteomes" id="UP000011758"/>
    </source>
</evidence>
<dbReference type="Proteomes" id="UP000011758">
    <property type="component" value="Unassembled WGS sequence"/>
</dbReference>
<proteinExistence type="predicted"/>
<dbReference type="GO" id="GO:0000160">
    <property type="term" value="P:phosphorelay signal transduction system"/>
    <property type="evidence" value="ECO:0007669"/>
    <property type="project" value="InterPro"/>
</dbReference>